<dbReference type="AlphaFoldDB" id="A0A174LX24"/>
<reference evidence="3 4" key="1">
    <citation type="submission" date="2015-09" db="EMBL/GenBank/DDBJ databases">
        <authorList>
            <consortium name="Pathogen Informatics"/>
        </authorList>
    </citation>
    <scope>NUCLEOTIDE SEQUENCE [LARGE SCALE GENOMIC DNA]</scope>
    <source>
        <strain evidence="1 3">2789STDY5608837</strain>
        <strain evidence="2 4">2789STDY5834921</strain>
    </source>
</reference>
<organism evidence="2 4">
    <name type="scientific">Blautia obeum</name>
    <dbReference type="NCBI Taxonomy" id="40520"/>
    <lineage>
        <taxon>Bacteria</taxon>
        <taxon>Bacillati</taxon>
        <taxon>Bacillota</taxon>
        <taxon>Clostridia</taxon>
        <taxon>Lachnospirales</taxon>
        <taxon>Lachnospiraceae</taxon>
        <taxon>Blautia</taxon>
    </lineage>
</organism>
<evidence type="ECO:0000313" key="4">
    <source>
        <dbReference type="Proteomes" id="UP000095413"/>
    </source>
</evidence>
<name>A0A174LX24_9FIRM</name>
<protein>
    <submittedName>
        <fullName evidence="2">Uncharacterized protein</fullName>
    </submittedName>
</protein>
<dbReference type="RefSeq" id="WP_022389063.1">
    <property type="nucleotide sequence ID" value="NZ_JAJCJV010000033.1"/>
</dbReference>
<proteinExistence type="predicted"/>
<accession>A0A174LX24</accession>
<gene>
    <name evidence="1" type="ORF">ERS852394_02415</name>
    <name evidence="2" type="ORF">ERS852533_00805</name>
</gene>
<dbReference type="Proteomes" id="UP000095409">
    <property type="component" value="Unassembled WGS sequence"/>
</dbReference>
<evidence type="ECO:0000313" key="3">
    <source>
        <dbReference type="Proteomes" id="UP000095409"/>
    </source>
</evidence>
<dbReference type="EMBL" id="CYZD01000013">
    <property type="protein sequence ID" value="CUO53254.1"/>
    <property type="molecule type" value="Genomic_DNA"/>
</dbReference>
<evidence type="ECO:0000313" key="2">
    <source>
        <dbReference type="EMBL" id="CUP26250.1"/>
    </source>
</evidence>
<sequence length="68" mass="8254">MATCRNGRVSNAVEFVHSSSSKRNYSRDDKSMDMYDVYDYDDPEDFYYDHVDEFDDIQDAEDYWEENR</sequence>
<dbReference type="EMBL" id="CZBA01000003">
    <property type="protein sequence ID" value="CUP26250.1"/>
    <property type="molecule type" value="Genomic_DNA"/>
</dbReference>
<evidence type="ECO:0000313" key="1">
    <source>
        <dbReference type="EMBL" id="CUO53254.1"/>
    </source>
</evidence>
<dbReference type="Proteomes" id="UP000095413">
    <property type="component" value="Unassembled WGS sequence"/>
</dbReference>